<protein>
    <submittedName>
        <fullName evidence="2">20776_t:CDS:1</fullName>
    </submittedName>
</protein>
<accession>A0A9N9A026</accession>
<dbReference type="Proteomes" id="UP000789405">
    <property type="component" value="Unassembled WGS sequence"/>
</dbReference>
<proteinExistence type="predicted"/>
<name>A0A9N9A026_9GLOM</name>
<gene>
    <name evidence="2" type="ORF">DERYTH_LOCUS3446</name>
</gene>
<evidence type="ECO:0000313" key="3">
    <source>
        <dbReference type="Proteomes" id="UP000789405"/>
    </source>
</evidence>
<dbReference type="EMBL" id="CAJVPY010001214">
    <property type="protein sequence ID" value="CAG8512282.1"/>
    <property type="molecule type" value="Genomic_DNA"/>
</dbReference>
<sequence length="286" mass="32988">MEYTEETRAEKGEIGFEMDENEAFINLGPDDVGIGENDEGIGVEKTEPKALEQACKTWMKKVEKFKNVTKKSEVWIKKTEEFKVMVKDRYEPEAPREDQERPMRLLQGLRNEPQELNATNSTQTKEEMCAYEPKKKSWLERLFERKIVIETIVRETLRYLPTQWSCTLISDPGGKHSQKNSQSYSMKLRPDLRLYAIRILYLESLTSVASVTSVTSLSGLSMVNEQVSLLLKDNSFNSLEELADINLLDDKMDSLVDEERDIDISNMVEILFSHSEMFLPAININN</sequence>
<dbReference type="AlphaFoldDB" id="A0A9N9A026"/>
<reference evidence="2" key="1">
    <citation type="submission" date="2021-06" db="EMBL/GenBank/DDBJ databases">
        <authorList>
            <person name="Kallberg Y."/>
            <person name="Tangrot J."/>
            <person name="Rosling A."/>
        </authorList>
    </citation>
    <scope>NUCLEOTIDE SEQUENCE</scope>
    <source>
        <strain evidence="2">MA453B</strain>
    </source>
</reference>
<evidence type="ECO:0000313" key="2">
    <source>
        <dbReference type="EMBL" id="CAG8512282.1"/>
    </source>
</evidence>
<feature type="region of interest" description="Disordered" evidence="1">
    <location>
        <begin position="26"/>
        <end position="46"/>
    </location>
</feature>
<comment type="caution">
    <text evidence="2">The sequence shown here is derived from an EMBL/GenBank/DDBJ whole genome shotgun (WGS) entry which is preliminary data.</text>
</comment>
<keyword evidence="3" id="KW-1185">Reference proteome</keyword>
<evidence type="ECO:0000256" key="1">
    <source>
        <dbReference type="SAM" id="MobiDB-lite"/>
    </source>
</evidence>
<organism evidence="2 3">
    <name type="scientific">Dentiscutata erythropus</name>
    <dbReference type="NCBI Taxonomy" id="1348616"/>
    <lineage>
        <taxon>Eukaryota</taxon>
        <taxon>Fungi</taxon>
        <taxon>Fungi incertae sedis</taxon>
        <taxon>Mucoromycota</taxon>
        <taxon>Glomeromycotina</taxon>
        <taxon>Glomeromycetes</taxon>
        <taxon>Diversisporales</taxon>
        <taxon>Gigasporaceae</taxon>
        <taxon>Dentiscutata</taxon>
    </lineage>
</organism>